<dbReference type="EMBL" id="JABFTP020000001">
    <property type="protein sequence ID" value="KAL3265586.1"/>
    <property type="molecule type" value="Genomic_DNA"/>
</dbReference>
<comment type="caution">
    <text evidence="2">The sequence shown here is derived from an EMBL/GenBank/DDBJ whole genome shotgun (WGS) entry which is preliminary data.</text>
</comment>
<evidence type="ECO:0000256" key="1">
    <source>
        <dbReference type="SAM" id="MobiDB-lite"/>
    </source>
</evidence>
<gene>
    <name evidence="2" type="ORF">HHI36_009791</name>
</gene>
<protein>
    <submittedName>
        <fullName evidence="2">Uncharacterized protein</fullName>
    </submittedName>
</protein>
<reference evidence="2 3" key="1">
    <citation type="journal article" date="2021" name="BMC Biol.">
        <title>Horizontally acquired antibacterial genes associated with adaptive radiation of ladybird beetles.</title>
        <authorList>
            <person name="Li H.S."/>
            <person name="Tang X.F."/>
            <person name="Huang Y.H."/>
            <person name="Xu Z.Y."/>
            <person name="Chen M.L."/>
            <person name="Du X.Y."/>
            <person name="Qiu B.Y."/>
            <person name="Chen P.T."/>
            <person name="Zhang W."/>
            <person name="Slipinski A."/>
            <person name="Escalona H.E."/>
            <person name="Waterhouse R.M."/>
            <person name="Zwick A."/>
            <person name="Pang H."/>
        </authorList>
    </citation>
    <scope>NUCLEOTIDE SEQUENCE [LARGE SCALE GENOMIC DNA]</scope>
    <source>
        <strain evidence="2">SYSU2018</strain>
    </source>
</reference>
<sequence>MHNVISKILCTFRISSHYSVLFAGAIPRTLLTDDEICQLLENEDSGDDGAIDHFLEKTDDEWNPRYESQSEDLYDDKELLDHTEESQNRPRKRNGPNSNSSPLLKKIKSNNKIVTDERLSTSGIKVESSNEGDSSETNDGEQIVSWDTST</sequence>
<name>A0ABD2MHH6_9CUCU</name>
<evidence type="ECO:0000313" key="2">
    <source>
        <dbReference type="EMBL" id="KAL3265586.1"/>
    </source>
</evidence>
<evidence type="ECO:0000313" key="3">
    <source>
        <dbReference type="Proteomes" id="UP001516400"/>
    </source>
</evidence>
<dbReference type="AlphaFoldDB" id="A0ABD2MHH6"/>
<feature type="compositionally biased region" description="Basic and acidic residues" evidence="1">
    <location>
        <begin position="76"/>
        <end position="88"/>
    </location>
</feature>
<accession>A0ABD2MHH6</accession>
<dbReference type="Proteomes" id="UP001516400">
    <property type="component" value="Unassembled WGS sequence"/>
</dbReference>
<proteinExistence type="predicted"/>
<feature type="compositionally biased region" description="Polar residues" evidence="1">
    <location>
        <begin position="120"/>
        <end position="132"/>
    </location>
</feature>
<keyword evidence="3" id="KW-1185">Reference proteome</keyword>
<organism evidence="2 3">
    <name type="scientific">Cryptolaemus montrouzieri</name>
    <dbReference type="NCBI Taxonomy" id="559131"/>
    <lineage>
        <taxon>Eukaryota</taxon>
        <taxon>Metazoa</taxon>
        <taxon>Ecdysozoa</taxon>
        <taxon>Arthropoda</taxon>
        <taxon>Hexapoda</taxon>
        <taxon>Insecta</taxon>
        <taxon>Pterygota</taxon>
        <taxon>Neoptera</taxon>
        <taxon>Endopterygota</taxon>
        <taxon>Coleoptera</taxon>
        <taxon>Polyphaga</taxon>
        <taxon>Cucujiformia</taxon>
        <taxon>Coccinelloidea</taxon>
        <taxon>Coccinellidae</taxon>
        <taxon>Scymninae</taxon>
        <taxon>Scymnini</taxon>
        <taxon>Cryptolaemus</taxon>
    </lineage>
</organism>
<feature type="region of interest" description="Disordered" evidence="1">
    <location>
        <begin position="61"/>
        <end position="150"/>
    </location>
</feature>